<dbReference type="Pfam" id="PF11566">
    <property type="entry name" value="PI31_Prot_N"/>
    <property type="match status" value="1"/>
</dbReference>
<name>A0A2G5D537_AQUCA</name>
<dbReference type="STRING" id="218851.A0A2G5D537"/>
<dbReference type="PANTHER" id="PTHR13266">
    <property type="entry name" value="PROTEASOME INHIBITOR"/>
    <property type="match status" value="1"/>
</dbReference>
<dbReference type="OrthoDB" id="68090at2759"/>
<dbReference type="GO" id="GO:0070628">
    <property type="term" value="F:proteasome binding"/>
    <property type="evidence" value="ECO:0007669"/>
    <property type="project" value="InterPro"/>
</dbReference>
<evidence type="ECO:0000259" key="5">
    <source>
        <dbReference type="Pfam" id="PF11566"/>
    </source>
</evidence>
<keyword evidence="4" id="KW-0472">Membrane</keyword>
<comment type="similarity">
    <text evidence="1">Belongs to the proteasome inhibitor PI31 family.</text>
</comment>
<dbReference type="Proteomes" id="UP000230069">
    <property type="component" value="Unassembled WGS sequence"/>
</dbReference>
<keyword evidence="4" id="KW-1133">Transmembrane helix</keyword>
<protein>
    <recommendedName>
        <fullName evidence="5">PI31 proteasome regulator N-terminal domain-containing protein</fullName>
    </recommendedName>
</protein>
<dbReference type="InterPro" id="IPR021625">
    <property type="entry name" value="PI31_Prot_N"/>
</dbReference>
<dbReference type="InParanoid" id="A0A2G5D537"/>
<dbReference type="EMBL" id="KZ305044">
    <property type="protein sequence ID" value="PIA38625.1"/>
    <property type="molecule type" value="Genomic_DNA"/>
</dbReference>
<accession>A0A2G5D537</accession>
<dbReference type="PANTHER" id="PTHR13266:SF1">
    <property type="entry name" value="PROTEASOME INHIBITOR PI31 SUBUNIT"/>
    <property type="match status" value="1"/>
</dbReference>
<feature type="region of interest" description="Disordered" evidence="3">
    <location>
        <begin position="247"/>
        <end position="302"/>
    </location>
</feature>
<organism evidence="6 7">
    <name type="scientific">Aquilegia coerulea</name>
    <name type="common">Rocky mountain columbine</name>
    <dbReference type="NCBI Taxonomy" id="218851"/>
    <lineage>
        <taxon>Eukaryota</taxon>
        <taxon>Viridiplantae</taxon>
        <taxon>Streptophyta</taxon>
        <taxon>Embryophyta</taxon>
        <taxon>Tracheophyta</taxon>
        <taxon>Spermatophyta</taxon>
        <taxon>Magnoliopsida</taxon>
        <taxon>Ranunculales</taxon>
        <taxon>Ranunculaceae</taxon>
        <taxon>Thalictroideae</taxon>
        <taxon>Aquilegia</taxon>
    </lineage>
</organism>
<evidence type="ECO:0000256" key="1">
    <source>
        <dbReference type="ARBA" id="ARBA00006405"/>
    </source>
</evidence>
<feature type="transmembrane region" description="Helical" evidence="4">
    <location>
        <begin position="32"/>
        <end position="55"/>
    </location>
</feature>
<keyword evidence="4" id="KW-0812">Transmembrane</keyword>
<reference evidence="6 7" key="1">
    <citation type="submission" date="2017-09" db="EMBL/GenBank/DDBJ databases">
        <title>WGS assembly of Aquilegia coerulea Goldsmith.</title>
        <authorList>
            <person name="Hodges S."/>
            <person name="Kramer E."/>
            <person name="Nordborg M."/>
            <person name="Tomkins J."/>
            <person name="Borevitz J."/>
            <person name="Derieg N."/>
            <person name="Yan J."/>
            <person name="Mihaltcheva S."/>
            <person name="Hayes R.D."/>
            <person name="Rokhsar D."/>
        </authorList>
    </citation>
    <scope>NUCLEOTIDE SEQUENCE [LARGE SCALE GENOMIC DNA]</scope>
    <source>
        <strain evidence="7">cv. Goldsmith</strain>
    </source>
</reference>
<evidence type="ECO:0000313" key="7">
    <source>
        <dbReference type="Proteomes" id="UP000230069"/>
    </source>
</evidence>
<evidence type="ECO:0000256" key="2">
    <source>
        <dbReference type="ARBA" id="ARBA00022942"/>
    </source>
</evidence>
<sequence>MQNKNKRMVTEEAIMAVIKASRPTFRNPHDKIVFALHSTFLASGYSLVATGLPAFSETVFSSPPEEEVGIDGWNETEDGYGFVYTKKEKGLKNTVILKCLVMGDNLIIDALSTKTQDKEPSSLQINVNSYDGGNESTNFGDRYKDFTKLVKAFKSEILDKVEDKPAVKSTSASSRPEQERNQNRPEHDIYEPYSPSGSNLPPVVPFPYSDRIPLPPAGTHPRGGPDIGGPMHIGPNDPRWLLPGGGRPGFPDIPSGVPPGGRFDPFGPPGVPGFEPNRFGRNRPRPGTHPDLQPFGNPDDYI</sequence>
<feature type="domain" description="PI31 proteasome regulator N-terminal" evidence="5">
    <location>
        <begin position="22"/>
        <end position="163"/>
    </location>
</feature>
<evidence type="ECO:0000313" key="6">
    <source>
        <dbReference type="EMBL" id="PIA38625.1"/>
    </source>
</evidence>
<dbReference type="GO" id="GO:0004866">
    <property type="term" value="F:endopeptidase inhibitor activity"/>
    <property type="evidence" value="ECO:0007669"/>
    <property type="project" value="InterPro"/>
</dbReference>
<dbReference type="Gene3D" id="3.40.1000.30">
    <property type="match status" value="1"/>
</dbReference>
<dbReference type="FunCoup" id="A0A2G5D537">
    <property type="interactions" value="3107"/>
</dbReference>
<feature type="compositionally biased region" description="Basic and acidic residues" evidence="3">
    <location>
        <begin position="176"/>
        <end position="190"/>
    </location>
</feature>
<evidence type="ECO:0000256" key="4">
    <source>
        <dbReference type="SAM" id="Phobius"/>
    </source>
</evidence>
<keyword evidence="7" id="KW-1185">Reference proteome</keyword>
<evidence type="ECO:0000256" key="3">
    <source>
        <dbReference type="SAM" id="MobiDB-lite"/>
    </source>
</evidence>
<dbReference type="GO" id="GO:0043161">
    <property type="term" value="P:proteasome-mediated ubiquitin-dependent protein catabolic process"/>
    <property type="evidence" value="ECO:0007669"/>
    <property type="project" value="InterPro"/>
</dbReference>
<dbReference type="GO" id="GO:0000502">
    <property type="term" value="C:proteasome complex"/>
    <property type="evidence" value="ECO:0007669"/>
    <property type="project" value="UniProtKB-KW"/>
</dbReference>
<dbReference type="AlphaFoldDB" id="A0A2G5D537"/>
<keyword evidence="2" id="KW-0647">Proteasome</keyword>
<gene>
    <name evidence="6" type="ORF">AQUCO_02700088v1</name>
</gene>
<feature type="region of interest" description="Disordered" evidence="3">
    <location>
        <begin position="163"/>
        <end position="235"/>
    </location>
</feature>
<proteinExistence type="inferred from homology"/>
<dbReference type="InterPro" id="IPR045128">
    <property type="entry name" value="PI31-like"/>
</dbReference>